<organism evidence="2 3">
    <name type="scientific">Riccia sorocarpa</name>
    <dbReference type="NCBI Taxonomy" id="122646"/>
    <lineage>
        <taxon>Eukaryota</taxon>
        <taxon>Viridiplantae</taxon>
        <taxon>Streptophyta</taxon>
        <taxon>Embryophyta</taxon>
        <taxon>Marchantiophyta</taxon>
        <taxon>Marchantiopsida</taxon>
        <taxon>Marchantiidae</taxon>
        <taxon>Marchantiales</taxon>
        <taxon>Ricciaceae</taxon>
        <taxon>Riccia</taxon>
    </lineage>
</organism>
<comment type="caution">
    <text evidence="2">The sequence shown here is derived from an EMBL/GenBank/DDBJ whole genome shotgun (WGS) entry which is preliminary data.</text>
</comment>
<evidence type="ECO:0000313" key="3">
    <source>
        <dbReference type="Proteomes" id="UP001633002"/>
    </source>
</evidence>
<keyword evidence="3" id="KW-1185">Reference proteome</keyword>
<feature type="compositionally biased region" description="Basic and acidic residues" evidence="1">
    <location>
        <begin position="31"/>
        <end position="41"/>
    </location>
</feature>
<gene>
    <name evidence="2" type="ORF">R1sor_012463</name>
</gene>
<accession>A0ABD3I3V1</accession>
<dbReference type="EMBL" id="JBJQOH010000002">
    <property type="protein sequence ID" value="KAL3698387.1"/>
    <property type="molecule type" value="Genomic_DNA"/>
</dbReference>
<feature type="compositionally biased region" description="Low complexity" evidence="1">
    <location>
        <begin position="55"/>
        <end position="71"/>
    </location>
</feature>
<dbReference type="Proteomes" id="UP001633002">
    <property type="component" value="Unassembled WGS sequence"/>
</dbReference>
<evidence type="ECO:0000256" key="1">
    <source>
        <dbReference type="SAM" id="MobiDB-lite"/>
    </source>
</evidence>
<sequence length="203" mass="21804">MAASLGDRIRSKFEQLVQTNQGSSTSNSGDGSKETGEDRSHGLTGSASNRNKNVSTGNSNSSGRTGSTSSGPETQTETDIKATEEIDFPPLPTTVNLLNAHKEKEKEKVITNASGRVDPSWGVNIQDAEIQAVLEEINKIEPPGDLGDVPLLPLDDTDCKLLKVRLEQLRSASVILHTPDSCLLGMNWKSGWNGHFSRTTTSD</sequence>
<feature type="compositionally biased region" description="Polar residues" evidence="1">
    <location>
        <begin position="16"/>
        <end position="30"/>
    </location>
</feature>
<feature type="compositionally biased region" description="Polar residues" evidence="1">
    <location>
        <begin position="43"/>
        <end position="54"/>
    </location>
</feature>
<proteinExistence type="predicted"/>
<feature type="region of interest" description="Disordered" evidence="1">
    <location>
        <begin position="1"/>
        <end position="92"/>
    </location>
</feature>
<reference evidence="2 3" key="1">
    <citation type="submission" date="2024-09" db="EMBL/GenBank/DDBJ databases">
        <title>Chromosome-scale assembly of Riccia sorocarpa.</title>
        <authorList>
            <person name="Paukszto L."/>
        </authorList>
    </citation>
    <scope>NUCLEOTIDE SEQUENCE [LARGE SCALE GENOMIC DNA]</scope>
    <source>
        <strain evidence="2">LP-2024</strain>
        <tissue evidence="2">Aerial parts of the thallus</tissue>
    </source>
</reference>
<dbReference type="AlphaFoldDB" id="A0ABD3I3V1"/>
<evidence type="ECO:0000313" key="2">
    <source>
        <dbReference type="EMBL" id="KAL3698387.1"/>
    </source>
</evidence>
<protein>
    <submittedName>
        <fullName evidence="2">Uncharacterized protein</fullName>
    </submittedName>
</protein>
<name>A0ABD3I3V1_9MARC</name>